<evidence type="ECO:0000313" key="1">
    <source>
        <dbReference type="EMBL" id="KRY94152.1"/>
    </source>
</evidence>
<organism evidence="1 2">
    <name type="scientific">Trichinella pseudospiralis</name>
    <name type="common">Parasitic roundworm</name>
    <dbReference type="NCBI Taxonomy" id="6337"/>
    <lineage>
        <taxon>Eukaryota</taxon>
        <taxon>Metazoa</taxon>
        <taxon>Ecdysozoa</taxon>
        <taxon>Nematoda</taxon>
        <taxon>Enoplea</taxon>
        <taxon>Dorylaimia</taxon>
        <taxon>Trichinellida</taxon>
        <taxon>Trichinellidae</taxon>
        <taxon>Trichinella</taxon>
    </lineage>
</organism>
<reference evidence="1 2" key="1">
    <citation type="submission" date="2015-01" db="EMBL/GenBank/DDBJ databases">
        <title>Evolution of Trichinella species and genotypes.</title>
        <authorList>
            <person name="Korhonen P.K."/>
            <person name="Edoardo P."/>
            <person name="Giuseppe L.R."/>
            <person name="Gasser R.B."/>
        </authorList>
    </citation>
    <scope>NUCLEOTIDE SEQUENCE [LARGE SCALE GENOMIC DNA]</scope>
    <source>
        <strain evidence="1">ISS176</strain>
    </source>
</reference>
<evidence type="ECO:0000313" key="2">
    <source>
        <dbReference type="Proteomes" id="UP000054826"/>
    </source>
</evidence>
<protein>
    <submittedName>
        <fullName evidence="1">Uncharacterized protein</fullName>
    </submittedName>
</protein>
<dbReference type="EMBL" id="JYDV01006113">
    <property type="protein sequence ID" value="KRY94152.1"/>
    <property type="molecule type" value="Genomic_DNA"/>
</dbReference>
<dbReference type="Proteomes" id="UP000054826">
    <property type="component" value="Unassembled WGS sequence"/>
</dbReference>
<name>A0A0V1G778_TRIPS</name>
<comment type="caution">
    <text evidence="1">The sequence shown here is derived from an EMBL/GenBank/DDBJ whole genome shotgun (WGS) entry which is preliminary data.</text>
</comment>
<gene>
    <name evidence="1" type="ORF">T4C_8642</name>
</gene>
<accession>A0A0V1G778</accession>
<proteinExistence type="predicted"/>
<dbReference type="AlphaFoldDB" id="A0A0V1G778"/>
<sequence>MSTPVLFAHSITFWENKSTGGMRAGVNAGL</sequence>